<dbReference type="InterPro" id="IPR003439">
    <property type="entry name" value="ABC_transporter-like_ATP-bd"/>
</dbReference>
<accession>A0A1E3L6A1</accession>
<dbReference type="GO" id="GO:0016887">
    <property type="term" value="F:ATP hydrolysis activity"/>
    <property type="evidence" value="ECO:0007669"/>
    <property type="project" value="InterPro"/>
</dbReference>
<evidence type="ECO:0000313" key="5">
    <source>
        <dbReference type="EMBL" id="ODP29299.1"/>
    </source>
</evidence>
<keyword evidence="1" id="KW-0813">Transport</keyword>
<dbReference type="RefSeq" id="WP_069326733.1">
    <property type="nucleotide sequence ID" value="NZ_MDER01000031.1"/>
</dbReference>
<feature type="domain" description="ABC transporter" evidence="4">
    <location>
        <begin position="2"/>
        <end position="228"/>
    </location>
</feature>
<keyword evidence="6" id="KW-1185">Reference proteome</keyword>
<protein>
    <submittedName>
        <fullName evidence="5">L-arabinose transport ATP-binding protein AraG</fullName>
    </submittedName>
</protein>
<gene>
    <name evidence="5" type="ORF">PTI45_01308</name>
</gene>
<sequence>MIEVKGLTKYFDGEKAVENLSLHVHKGSIFGLLGSNGAGKTTLLKTIAGIYRADQGEITLEGQGVYEQPEVKNRMIFLADQPYFFPQTSIKQMASFYRAIYPHWSEERFQQLAPAFASIDMKRKLHRLSKGMQRQASMWLALSCKPDVLILDEPIDGLDPVMRRQVKNLLFQETAEREMTVIISSHNLREIEDLCDHVGIMHKGKLLVEKELDDLKADTHKIQVAFRDERHEHAISSLLDVVYKEERGSVGIYIIKGEIERIKEVFSVYTPYVFDILPMTLEEIFIYEMGDAGYDVQPILL</sequence>
<proteinExistence type="predicted"/>
<dbReference type="CDD" id="cd03230">
    <property type="entry name" value="ABC_DR_subfamily_A"/>
    <property type="match status" value="1"/>
</dbReference>
<dbReference type="AlphaFoldDB" id="A0A1E3L6A1"/>
<evidence type="ECO:0000256" key="3">
    <source>
        <dbReference type="ARBA" id="ARBA00022840"/>
    </source>
</evidence>
<evidence type="ECO:0000313" key="6">
    <source>
        <dbReference type="Proteomes" id="UP000094578"/>
    </source>
</evidence>
<dbReference type="PANTHER" id="PTHR42939">
    <property type="entry name" value="ABC TRANSPORTER ATP-BINDING PROTEIN ALBC-RELATED"/>
    <property type="match status" value="1"/>
</dbReference>
<dbReference type="SUPFAM" id="SSF52540">
    <property type="entry name" value="P-loop containing nucleoside triphosphate hydrolases"/>
    <property type="match status" value="1"/>
</dbReference>
<dbReference type="PATRIC" id="fig|1886670.3.peg.1333"/>
<dbReference type="GO" id="GO:0005524">
    <property type="term" value="F:ATP binding"/>
    <property type="evidence" value="ECO:0007669"/>
    <property type="project" value="UniProtKB-KW"/>
</dbReference>
<dbReference type="PANTHER" id="PTHR42939:SF1">
    <property type="entry name" value="ABC TRANSPORTER ATP-BINDING PROTEIN ALBC-RELATED"/>
    <property type="match status" value="1"/>
</dbReference>
<dbReference type="Pfam" id="PF00005">
    <property type="entry name" value="ABC_tran"/>
    <property type="match status" value="1"/>
</dbReference>
<dbReference type="STRING" id="1886670.PTI45_01308"/>
<evidence type="ECO:0000259" key="4">
    <source>
        <dbReference type="PROSITE" id="PS50893"/>
    </source>
</evidence>
<comment type="caution">
    <text evidence="5">The sequence shown here is derived from an EMBL/GenBank/DDBJ whole genome shotgun (WGS) entry which is preliminary data.</text>
</comment>
<dbReference type="Proteomes" id="UP000094578">
    <property type="component" value="Unassembled WGS sequence"/>
</dbReference>
<dbReference type="InterPro" id="IPR027417">
    <property type="entry name" value="P-loop_NTPase"/>
</dbReference>
<dbReference type="InterPro" id="IPR051782">
    <property type="entry name" value="ABC_Transporter_VariousFunc"/>
</dbReference>
<keyword evidence="3 5" id="KW-0067">ATP-binding</keyword>
<dbReference type="InterPro" id="IPR003593">
    <property type="entry name" value="AAA+_ATPase"/>
</dbReference>
<reference evidence="5 6" key="1">
    <citation type="submission" date="2016-08" db="EMBL/GenBank/DDBJ databases">
        <title>Genome sequencing of Paenibacillus sp. TI45-13ar, isolated from Korean traditional nuruk.</title>
        <authorList>
            <person name="Kim S.-J."/>
        </authorList>
    </citation>
    <scope>NUCLEOTIDE SEQUENCE [LARGE SCALE GENOMIC DNA]</scope>
    <source>
        <strain evidence="5 6">TI45-13ar</strain>
    </source>
</reference>
<dbReference type="PROSITE" id="PS50893">
    <property type="entry name" value="ABC_TRANSPORTER_2"/>
    <property type="match status" value="1"/>
</dbReference>
<keyword evidence="2" id="KW-0547">Nucleotide-binding</keyword>
<evidence type="ECO:0000256" key="1">
    <source>
        <dbReference type="ARBA" id="ARBA00022448"/>
    </source>
</evidence>
<dbReference type="Gene3D" id="3.40.50.300">
    <property type="entry name" value="P-loop containing nucleotide triphosphate hydrolases"/>
    <property type="match status" value="1"/>
</dbReference>
<evidence type="ECO:0000256" key="2">
    <source>
        <dbReference type="ARBA" id="ARBA00022741"/>
    </source>
</evidence>
<dbReference type="EMBL" id="MDER01000031">
    <property type="protein sequence ID" value="ODP29299.1"/>
    <property type="molecule type" value="Genomic_DNA"/>
</dbReference>
<organism evidence="5 6">
    <name type="scientific">Paenibacillus nuruki</name>
    <dbReference type="NCBI Taxonomy" id="1886670"/>
    <lineage>
        <taxon>Bacteria</taxon>
        <taxon>Bacillati</taxon>
        <taxon>Bacillota</taxon>
        <taxon>Bacilli</taxon>
        <taxon>Bacillales</taxon>
        <taxon>Paenibacillaceae</taxon>
        <taxon>Paenibacillus</taxon>
    </lineage>
</organism>
<dbReference type="SMART" id="SM00382">
    <property type="entry name" value="AAA"/>
    <property type="match status" value="1"/>
</dbReference>
<name>A0A1E3L6A1_9BACL</name>